<dbReference type="Gramene" id="KOM56250">
    <property type="protein sequence ID" value="KOM56250"/>
    <property type="gene ID" value="LR48_Vigan10g214200"/>
</dbReference>
<feature type="compositionally biased region" description="Basic and acidic residues" evidence="1">
    <location>
        <begin position="274"/>
        <end position="298"/>
    </location>
</feature>
<accession>A0A0L9VMH5</accession>
<feature type="compositionally biased region" description="Polar residues" evidence="1">
    <location>
        <begin position="196"/>
        <end position="205"/>
    </location>
</feature>
<dbReference type="PANTHER" id="PTHR31549:SF191">
    <property type="entry name" value="DUF247 DOMAIN PROTEIN"/>
    <property type="match status" value="1"/>
</dbReference>
<dbReference type="AlphaFoldDB" id="A0A0L9VMH5"/>
<dbReference type="PANTHER" id="PTHR31549">
    <property type="entry name" value="PROTEIN, PUTATIVE (DUF247)-RELATED-RELATED"/>
    <property type="match status" value="1"/>
</dbReference>
<evidence type="ECO:0000256" key="1">
    <source>
        <dbReference type="SAM" id="MobiDB-lite"/>
    </source>
</evidence>
<reference evidence="4" key="1">
    <citation type="journal article" date="2015" name="Proc. Natl. Acad. Sci. U.S.A.">
        <title>Genome sequencing of adzuki bean (Vigna angularis) provides insight into high starch and low fat accumulation and domestication.</title>
        <authorList>
            <person name="Yang K."/>
            <person name="Tian Z."/>
            <person name="Chen C."/>
            <person name="Luo L."/>
            <person name="Zhao B."/>
            <person name="Wang Z."/>
            <person name="Yu L."/>
            <person name="Li Y."/>
            <person name="Sun Y."/>
            <person name="Li W."/>
            <person name="Chen Y."/>
            <person name="Li Y."/>
            <person name="Zhang Y."/>
            <person name="Ai D."/>
            <person name="Zhao J."/>
            <person name="Shang C."/>
            <person name="Ma Y."/>
            <person name="Wu B."/>
            <person name="Wang M."/>
            <person name="Gao L."/>
            <person name="Sun D."/>
            <person name="Zhang P."/>
            <person name="Guo F."/>
            <person name="Wang W."/>
            <person name="Li Y."/>
            <person name="Wang J."/>
            <person name="Varshney R.K."/>
            <person name="Wang J."/>
            <person name="Ling H.Q."/>
            <person name="Wan P."/>
        </authorList>
    </citation>
    <scope>NUCLEOTIDE SEQUENCE</scope>
    <source>
        <strain evidence="4">cv. Jingnong 6</strain>
    </source>
</reference>
<dbReference type="STRING" id="3914.A0A0L9VMH5"/>
<organism evidence="3 4">
    <name type="scientific">Phaseolus angularis</name>
    <name type="common">Azuki bean</name>
    <name type="synonym">Vigna angularis</name>
    <dbReference type="NCBI Taxonomy" id="3914"/>
    <lineage>
        <taxon>Eukaryota</taxon>
        <taxon>Viridiplantae</taxon>
        <taxon>Streptophyta</taxon>
        <taxon>Embryophyta</taxon>
        <taxon>Tracheophyta</taxon>
        <taxon>Spermatophyta</taxon>
        <taxon>Magnoliopsida</taxon>
        <taxon>eudicotyledons</taxon>
        <taxon>Gunneridae</taxon>
        <taxon>Pentapetalae</taxon>
        <taxon>rosids</taxon>
        <taxon>fabids</taxon>
        <taxon>Fabales</taxon>
        <taxon>Fabaceae</taxon>
        <taxon>Papilionoideae</taxon>
        <taxon>50 kb inversion clade</taxon>
        <taxon>NPAAA clade</taxon>
        <taxon>indigoferoid/millettioid clade</taxon>
        <taxon>Phaseoleae</taxon>
        <taxon>Vigna</taxon>
    </lineage>
</organism>
<feature type="region of interest" description="Disordered" evidence="1">
    <location>
        <begin position="273"/>
        <end position="298"/>
    </location>
</feature>
<keyword evidence="2" id="KW-1133">Transmembrane helix</keyword>
<dbReference type="OrthoDB" id="1849062at2759"/>
<feature type="region of interest" description="Disordered" evidence="1">
    <location>
        <begin position="194"/>
        <end position="221"/>
    </location>
</feature>
<dbReference type="Proteomes" id="UP000053144">
    <property type="component" value="Chromosome 10"/>
</dbReference>
<evidence type="ECO:0000313" key="4">
    <source>
        <dbReference type="Proteomes" id="UP000053144"/>
    </source>
</evidence>
<dbReference type="Pfam" id="PF03140">
    <property type="entry name" value="DUF247"/>
    <property type="match status" value="1"/>
</dbReference>
<proteinExistence type="predicted"/>
<evidence type="ECO:0000313" key="3">
    <source>
        <dbReference type="EMBL" id="KOM56250.1"/>
    </source>
</evidence>
<dbReference type="InterPro" id="IPR004158">
    <property type="entry name" value="DUF247_pln"/>
</dbReference>
<protein>
    <submittedName>
        <fullName evidence="3">Uncharacterized protein</fullName>
    </submittedName>
</protein>
<evidence type="ECO:0000256" key="2">
    <source>
        <dbReference type="SAM" id="Phobius"/>
    </source>
</evidence>
<dbReference type="KEGG" id="var:108345374"/>
<sequence>MSETVYLRNNFAKLEKAKETSQNTVPKIQKVASYLRDREHSKKHYLPRLVSIGLIDHGKRKLELGEKYKLMWTAKYLERTKQDGQTLYQKIASNIKQLKEHFAEDVIKDFDGDDEKLSWTLFVDGCSLLQILEKANPYDPKEMNVKVDQLLLVWQDVLLLENQLPYEVLLLLSGHQNDDTLLKSMNKFLEYHHLTPKQTENTHATNKSKKNEDRNRRKKDSLSQKHIIDIIRKEPPFHLLDQFRRCIVGDKIDIRKESPFHLLDQLRRYIVGDAQKEPQDQKGDAENGERDGKKNKDLDTTYRNIEDLRAAGIKLKVEESRELKAISFRYRWMRLRAELTLPKIIVDDTIATSFHNLVAYEMCPDFENNFEISSFVTFMDSLIDHPEDVKELRLAEVLCNELGSDEEVAKLFNTISADLVPNCGIYSSVRGQIGRYCKKKYMTWYALAYHTYFSNPWAFIGFLAAIFALVLTFIQAWFAIHPKC</sequence>
<feature type="compositionally biased region" description="Basic and acidic residues" evidence="1">
    <location>
        <begin position="209"/>
        <end position="221"/>
    </location>
</feature>
<keyword evidence="2" id="KW-0472">Membrane</keyword>
<gene>
    <name evidence="3" type="ORF">LR48_Vigan10g214200</name>
</gene>
<dbReference type="OMA" id="ITTEKCI"/>
<dbReference type="EMBL" id="CM003380">
    <property type="protein sequence ID" value="KOM56250.1"/>
    <property type="molecule type" value="Genomic_DNA"/>
</dbReference>
<name>A0A0L9VMH5_PHAAN</name>
<keyword evidence="2" id="KW-0812">Transmembrane</keyword>
<feature type="transmembrane region" description="Helical" evidence="2">
    <location>
        <begin position="457"/>
        <end position="480"/>
    </location>
</feature>